<keyword evidence="2" id="KW-1185">Reference proteome</keyword>
<evidence type="ECO:0008006" key="3">
    <source>
        <dbReference type="Google" id="ProtNLM"/>
    </source>
</evidence>
<dbReference type="SUPFAM" id="SSF55785">
    <property type="entry name" value="PYP-like sensor domain (PAS domain)"/>
    <property type="match status" value="1"/>
</dbReference>
<organism evidence="1 2">
    <name type="scientific">Linum tenue</name>
    <dbReference type="NCBI Taxonomy" id="586396"/>
    <lineage>
        <taxon>Eukaryota</taxon>
        <taxon>Viridiplantae</taxon>
        <taxon>Streptophyta</taxon>
        <taxon>Embryophyta</taxon>
        <taxon>Tracheophyta</taxon>
        <taxon>Spermatophyta</taxon>
        <taxon>Magnoliopsida</taxon>
        <taxon>eudicotyledons</taxon>
        <taxon>Gunneridae</taxon>
        <taxon>Pentapetalae</taxon>
        <taxon>rosids</taxon>
        <taxon>fabids</taxon>
        <taxon>Malpighiales</taxon>
        <taxon>Linaceae</taxon>
        <taxon>Linum</taxon>
    </lineage>
</organism>
<reference evidence="1" key="1">
    <citation type="submission" date="2022-08" db="EMBL/GenBank/DDBJ databases">
        <authorList>
            <person name="Gutierrez-Valencia J."/>
        </authorList>
    </citation>
    <scope>NUCLEOTIDE SEQUENCE</scope>
</reference>
<comment type="caution">
    <text evidence="1">The sequence shown here is derived from an EMBL/GenBank/DDBJ whole genome shotgun (WGS) entry which is preliminary data.</text>
</comment>
<proteinExistence type="predicted"/>
<accession>A0AAV0NTK5</accession>
<dbReference type="EMBL" id="CAMGYJ010000008">
    <property type="protein sequence ID" value="CAI0462058.1"/>
    <property type="molecule type" value="Genomic_DNA"/>
</dbReference>
<dbReference type="InterPro" id="IPR035965">
    <property type="entry name" value="PAS-like_dom_sf"/>
</dbReference>
<evidence type="ECO:0000313" key="2">
    <source>
        <dbReference type="Proteomes" id="UP001154282"/>
    </source>
</evidence>
<gene>
    <name evidence="1" type="ORF">LITE_LOCUS35197</name>
</gene>
<dbReference type="AlphaFoldDB" id="A0AAV0NTK5"/>
<dbReference type="Proteomes" id="UP001154282">
    <property type="component" value="Unassembled WGS sequence"/>
</dbReference>
<evidence type="ECO:0000313" key="1">
    <source>
        <dbReference type="EMBL" id="CAI0462058.1"/>
    </source>
</evidence>
<dbReference type="Gene3D" id="3.30.450.20">
    <property type="entry name" value="PAS domain"/>
    <property type="match status" value="1"/>
</dbReference>
<protein>
    <recommendedName>
        <fullName evidence="3">LOV domain-containing protein</fullName>
    </recommendedName>
</protein>
<name>A0AAV0NTK5_9ROSI</name>
<sequence>MALVQSLSDESLLQTAPCGFLVTPLKPDRTIIYVNTVFEKITWYRVEEVRCSAATGTSFLSLCFC</sequence>